<dbReference type="EC" id="2.3.1.47" evidence="2"/>
<dbReference type="PANTHER" id="PTHR13693:SF3">
    <property type="entry name" value="LD36009P"/>
    <property type="match status" value="1"/>
</dbReference>
<name>A0A949N5Z4_9ACTN</name>
<organism evidence="6 7">
    <name type="scientific">Streptomyces tardus</name>
    <dbReference type="NCBI Taxonomy" id="2780544"/>
    <lineage>
        <taxon>Bacteria</taxon>
        <taxon>Bacillati</taxon>
        <taxon>Actinomycetota</taxon>
        <taxon>Actinomycetes</taxon>
        <taxon>Kitasatosporales</taxon>
        <taxon>Streptomycetaceae</taxon>
        <taxon>Streptomyces</taxon>
    </lineage>
</organism>
<dbReference type="Gene3D" id="3.40.640.10">
    <property type="entry name" value="Type I PLP-dependent aspartate aminotransferase-like (Major domain)"/>
    <property type="match status" value="1"/>
</dbReference>
<evidence type="ECO:0000259" key="5">
    <source>
        <dbReference type="Pfam" id="PF00155"/>
    </source>
</evidence>
<dbReference type="SUPFAM" id="SSF47336">
    <property type="entry name" value="ACP-like"/>
    <property type="match status" value="1"/>
</dbReference>
<dbReference type="AlphaFoldDB" id="A0A949N5Z4"/>
<dbReference type="Gene3D" id="1.10.1200.10">
    <property type="entry name" value="ACP-like"/>
    <property type="match status" value="1"/>
</dbReference>
<dbReference type="GO" id="GO:0008483">
    <property type="term" value="F:transaminase activity"/>
    <property type="evidence" value="ECO:0007669"/>
    <property type="project" value="UniProtKB-KW"/>
</dbReference>
<comment type="caution">
    <text evidence="6">The sequence shown here is derived from an EMBL/GenBank/DDBJ whole genome shotgun (WGS) entry which is preliminary data.</text>
</comment>
<dbReference type="Pfam" id="PF00155">
    <property type="entry name" value="Aminotran_1_2"/>
    <property type="match status" value="1"/>
</dbReference>
<comment type="cofactor">
    <cofactor evidence="1">
        <name>pyridoxal 5'-phosphate</name>
        <dbReference type="ChEBI" id="CHEBI:597326"/>
    </cofactor>
</comment>
<dbReference type="InterPro" id="IPR036736">
    <property type="entry name" value="ACP-like_sf"/>
</dbReference>
<dbReference type="Proteomes" id="UP000694501">
    <property type="component" value="Unassembled WGS sequence"/>
</dbReference>
<evidence type="ECO:0000256" key="4">
    <source>
        <dbReference type="ARBA" id="ARBA00047715"/>
    </source>
</evidence>
<dbReference type="GO" id="GO:0008710">
    <property type="term" value="F:8-amino-7-oxononanoate synthase activity"/>
    <property type="evidence" value="ECO:0007669"/>
    <property type="project" value="UniProtKB-EC"/>
</dbReference>
<dbReference type="SUPFAM" id="SSF53383">
    <property type="entry name" value="PLP-dependent transferases"/>
    <property type="match status" value="1"/>
</dbReference>
<dbReference type="GO" id="GO:0030170">
    <property type="term" value="F:pyridoxal phosphate binding"/>
    <property type="evidence" value="ECO:0007669"/>
    <property type="project" value="InterPro"/>
</dbReference>
<evidence type="ECO:0000313" key="7">
    <source>
        <dbReference type="Proteomes" id="UP000694501"/>
    </source>
</evidence>
<evidence type="ECO:0000313" key="6">
    <source>
        <dbReference type="EMBL" id="MBU7598522.1"/>
    </source>
</evidence>
<evidence type="ECO:0000256" key="1">
    <source>
        <dbReference type="ARBA" id="ARBA00001933"/>
    </source>
</evidence>
<dbReference type="CDD" id="cd06454">
    <property type="entry name" value="KBL_like"/>
    <property type="match status" value="1"/>
</dbReference>
<sequence length="488" mass="52931">MSDIEHDLLQGIAQIGMFQPEEIHGPDLLIRDLGFDSLMVMDLISSMTKKYPLLGDLSADHELFRDDVAVDALRGALRQLTGTPVAAVPRQRAGIERMESVTAFNAFLDASPHLPYFIPHDGVAGAHVSVGGRELVNFASYNYLDSNGAPQITDAVRAAVETYGSSVSASRIIGGEIPLHRELEREIADFIGVDDAVLQVGGHSTNVNVLGHLFGENDLILHDSLAHNSIIQGALLSDAKRRPFHHNDMGHLARELKRLRPRFRNIVVVVEGVYSMDGNICDLPELVKLKEEHDVFLMVDEAHSFGTMGASGRGICSHFGISPERVDILMGTLSKSFNSCGGYLAGNRDFVRYLRYNLPGFVFSVGMTPANTAAALESLRMSAHNPQWQDELHSSAARLLEGVRALGFDTGLSDGTPIVPLITGDTARAVELSKELDAAGVFVAPITYPAVAESEARLRFFVSRGHSPADIDHTLSALATLREKQPAA</sequence>
<protein>
    <recommendedName>
        <fullName evidence="2">8-amino-7-oxononanoate synthase</fullName>
        <ecNumber evidence="2">2.3.1.47</ecNumber>
    </recommendedName>
</protein>
<feature type="domain" description="Aminotransferase class I/classII large" evidence="5">
    <location>
        <begin position="134"/>
        <end position="478"/>
    </location>
</feature>
<dbReference type="EMBL" id="JAELVF020000001">
    <property type="protein sequence ID" value="MBU7598522.1"/>
    <property type="molecule type" value="Genomic_DNA"/>
</dbReference>
<evidence type="ECO:0000256" key="3">
    <source>
        <dbReference type="ARBA" id="ARBA00022679"/>
    </source>
</evidence>
<dbReference type="InterPro" id="IPR015422">
    <property type="entry name" value="PyrdxlP-dep_Trfase_small"/>
</dbReference>
<proteinExistence type="predicted"/>
<dbReference type="InterPro" id="IPR004839">
    <property type="entry name" value="Aminotransferase_I/II_large"/>
</dbReference>
<gene>
    <name evidence="6" type="ORF">JGS22_013085</name>
</gene>
<dbReference type="Gene3D" id="3.90.1150.10">
    <property type="entry name" value="Aspartate Aminotransferase, domain 1"/>
    <property type="match status" value="1"/>
</dbReference>
<dbReference type="InterPro" id="IPR015421">
    <property type="entry name" value="PyrdxlP-dep_Trfase_major"/>
</dbReference>
<keyword evidence="7" id="KW-1185">Reference proteome</keyword>
<dbReference type="PROSITE" id="PS00012">
    <property type="entry name" value="PHOSPHOPANTETHEINE"/>
    <property type="match status" value="1"/>
</dbReference>
<dbReference type="InterPro" id="IPR006162">
    <property type="entry name" value="Ppantetheine_attach_site"/>
</dbReference>
<dbReference type="RefSeq" id="WP_211040695.1">
    <property type="nucleotide sequence ID" value="NZ_JAELVF020000001.1"/>
</dbReference>
<accession>A0A949N5Z4</accession>
<keyword evidence="6" id="KW-0032">Aminotransferase</keyword>
<comment type="catalytic activity">
    <reaction evidence="4">
        <text>6-carboxyhexanoyl-[ACP] + L-alanine + H(+) = (8S)-8-amino-7-oxononanoate + holo-[ACP] + CO2</text>
        <dbReference type="Rhea" id="RHEA:42288"/>
        <dbReference type="Rhea" id="RHEA-COMP:9685"/>
        <dbReference type="Rhea" id="RHEA-COMP:9955"/>
        <dbReference type="ChEBI" id="CHEBI:15378"/>
        <dbReference type="ChEBI" id="CHEBI:16526"/>
        <dbReference type="ChEBI" id="CHEBI:57972"/>
        <dbReference type="ChEBI" id="CHEBI:64479"/>
        <dbReference type="ChEBI" id="CHEBI:78846"/>
        <dbReference type="ChEBI" id="CHEBI:149468"/>
        <dbReference type="EC" id="2.3.1.47"/>
    </reaction>
</comment>
<reference evidence="6" key="1">
    <citation type="submission" date="2021-06" db="EMBL/GenBank/DDBJ databases">
        <title>Sequencing of actinobacteria type strains.</title>
        <authorList>
            <person name="Nguyen G.-S."/>
            <person name="Wentzel A."/>
        </authorList>
    </citation>
    <scope>NUCLEOTIDE SEQUENCE</scope>
    <source>
        <strain evidence="6">P38-E01</strain>
    </source>
</reference>
<dbReference type="InterPro" id="IPR015424">
    <property type="entry name" value="PyrdxlP-dep_Trfase"/>
</dbReference>
<dbReference type="InterPro" id="IPR050087">
    <property type="entry name" value="AON_synthase_class-II"/>
</dbReference>
<evidence type="ECO:0000256" key="2">
    <source>
        <dbReference type="ARBA" id="ARBA00013187"/>
    </source>
</evidence>
<dbReference type="PANTHER" id="PTHR13693">
    <property type="entry name" value="CLASS II AMINOTRANSFERASE/8-AMINO-7-OXONONANOATE SYNTHASE"/>
    <property type="match status" value="1"/>
</dbReference>
<keyword evidence="3" id="KW-0808">Transferase</keyword>